<reference evidence="2 3" key="1">
    <citation type="submission" date="2024-06" db="EMBL/GenBank/DDBJ databases">
        <title>The Natural Products Discovery Center: Release of the First 8490 Sequenced Strains for Exploring Actinobacteria Biosynthetic Diversity.</title>
        <authorList>
            <person name="Kalkreuter E."/>
            <person name="Kautsar S.A."/>
            <person name="Yang D."/>
            <person name="Bader C.D."/>
            <person name="Teijaro C.N."/>
            <person name="Fluegel L."/>
            <person name="Davis C.M."/>
            <person name="Simpson J.R."/>
            <person name="Lauterbach L."/>
            <person name="Steele A.D."/>
            <person name="Gui C."/>
            <person name="Meng S."/>
            <person name="Li G."/>
            <person name="Viehrig K."/>
            <person name="Ye F."/>
            <person name="Su P."/>
            <person name="Kiefer A.F."/>
            <person name="Nichols A."/>
            <person name="Cepeda A.J."/>
            <person name="Yan W."/>
            <person name="Fan B."/>
            <person name="Jiang Y."/>
            <person name="Adhikari A."/>
            <person name="Zheng C.-J."/>
            <person name="Schuster L."/>
            <person name="Cowan T.M."/>
            <person name="Smanski M.J."/>
            <person name="Chevrette M.G."/>
            <person name="De Carvalho L.P.S."/>
            <person name="Shen B."/>
        </authorList>
    </citation>
    <scope>NUCLEOTIDE SEQUENCE [LARGE SCALE GENOMIC DNA]</scope>
    <source>
        <strain evidence="2 3">NPDC001694</strain>
    </source>
</reference>
<feature type="domain" description="Protein kinase" evidence="1">
    <location>
        <begin position="1"/>
        <end position="54"/>
    </location>
</feature>
<dbReference type="InterPro" id="IPR000719">
    <property type="entry name" value="Prot_kinase_dom"/>
</dbReference>
<dbReference type="Pfam" id="PF00069">
    <property type="entry name" value="Pkinase"/>
    <property type="match status" value="1"/>
</dbReference>
<evidence type="ECO:0000313" key="2">
    <source>
        <dbReference type="EMBL" id="MER6267403.1"/>
    </source>
</evidence>
<dbReference type="InterPro" id="IPR011009">
    <property type="entry name" value="Kinase-like_dom_sf"/>
</dbReference>
<accession>A0ABV1TBI3</accession>
<dbReference type="PROSITE" id="PS50011">
    <property type="entry name" value="PROTEIN_KINASE_DOM"/>
    <property type="match status" value="1"/>
</dbReference>
<sequence length="54" mass="5775">MRSLGTTPAEALQAVHACGLVHRDRKQGNIIMADDGPRVLDFGIARAVESTQLS</sequence>
<name>A0ABV1TBI3_9ACTN</name>
<dbReference type="Gene3D" id="1.10.510.10">
    <property type="entry name" value="Transferase(Phosphotransferase) domain 1"/>
    <property type="match status" value="1"/>
</dbReference>
<dbReference type="Proteomes" id="UP001490365">
    <property type="component" value="Unassembled WGS sequence"/>
</dbReference>
<evidence type="ECO:0000313" key="3">
    <source>
        <dbReference type="Proteomes" id="UP001490365"/>
    </source>
</evidence>
<dbReference type="EMBL" id="JBEOZM010000003">
    <property type="protein sequence ID" value="MER6267403.1"/>
    <property type="molecule type" value="Genomic_DNA"/>
</dbReference>
<dbReference type="RefSeq" id="WP_351956058.1">
    <property type="nucleotide sequence ID" value="NZ_JBEOZM010000003.1"/>
</dbReference>
<comment type="caution">
    <text evidence="2">The sequence shown here is derived from an EMBL/GenBank/DDBJ whole genome shotgun (WGS) entry which is preliminary data.</text>
</comment>
<organism evidence="2 3">
    <name type="scientific">Streptomyces sp. 900105755</name>
    <dbReference type="NCBI Taxonomy" id="3154389"/>
    <lineage>
        <taxon>Bacteria</taxon>
        <taxon>Bacillati</taxon>
        <taxon>Actinomycetota</taxon>
        <taxon>Actinomycetes</taxon>
        <taxon>Kitasatosporales</taxon>
        <taxon>Streptomycetaceae</taxon>
        <taxon>Streptomyces</taxon>
    </lineage>
</organism>
<proteinExistence type="predicted"/>
<evidence type="ECO:0000259" key="1">
    <source>
        <dbReference type="PROSITE" id="PS50011"/>
    </source>
</evidence>
<gene>
    <name evidence="2" type="ORF">ABT211_08905</name>
</gene>
<keyword evidence="3" id="KW-1185">Reference proteome</keyword>
<dbReference type="SUPFAM" id="SSF56112">
    <property type="entry name" value="Protein kinase-like (PK-like)"/>
    <property type="match status" value="1"/>
</dbReference>
<protein>
    <recommendedName>
        <fullName evidence="1">Protein kinase domain-containing protein</fullName>
    </recommendedName>
</protein>